<feature type="region of interest" description="Disordered" evidence="1">
    <location>
        <begin position="1"/>
        <end position="31"/>
    </location>
</feature>
<dbReference type="SUPFAM" id="SSF47986">
    <property type="entry name" value="DEATH domain"/>
    <property type="match status" value="1"/>
</dbReference>
<organism evidence="2 3">
    <name type="scientific">Danaus plexippus plexippus</name>
    <dbReference type="NCBI Taxonomy" id="278856"/>
    <lineage>
        <taxon>Eukaryota</taxon>
        <taxon>Metazoa</taxon>
        <taxon>Ecdysozoa</taxon>
        <taxon>Arthropoda</taxon>
        <taxon>Hexapoda</taxon>
        <taxon>Insecta</taxon>
        <taxon>Pterygota</taxon>
        <taxon>Neoptera</taxon>
        <taxon>Endopterygota</taxon>
        <taxon>Lepidoptera</taxon>
        <taxon>Glossata</taxon>
        <taxon>Ditrysia</taxon>
        <taxon>Papilionoidea</taxon>
        <taxon>Nymphalidae</taxon>
        <taxon>Danainae</taxon>
        <taxon>Danaini</taxon>
        <taxon>Danaina</taxon>
        <taxon>Danaus</taxon>
        <taxon>Danaus</taxon>
    </lineage>
</organism>
<dbReference type="InterPro" id="IPR036770">
    <property type="entry name" value="Ankyrin_rpt-contain_sf"/>
</dbReference>
<dbReference type="Pfam" id="PF16179">
    <property type="entry name" value="RHD_dimer"/>
    <property type="match status" value="1"/>
</dbReference>
<dbReference type="InterPro" id="IPR033926">
    <property type="entry name" value="IPT_NFkappaB"/>
</dbReference>
<dbReference type="eggNOG" id="KOG0504">
    <property type="taxonomic scope" value="Eukaryota"/>
</dbReference>
<evidence type="ECO:0000313" key="3">
    <source>
        <dbReference type="Proteomes" id="UP000007151"/>
    </source>
</evidence>
<dbReference type="Gene3D" id="2.60.40.340">
    <property type="entry name" value="Rel homology domain (RHD), DNA-binding domain"/>
    <property type="match status" value="1"/>
</dbReference>
<sequence length="944" mass="107139">MSTSEQDVSDSNLESPFSQSDSPYSSPSHQVPQLANIISDLSCAENTNMPKGNMPYLSIVEQPQNHFRFRYKSEMIGTHGCLLGKSYATSKSKSHPTVELRNYTGRALVRCRLARHDSTDEHPHKLLEEDQDRDVHSWLPEKGSYRVAFRGMGIIHTAKKDVPALLYKRYASEKPETAFNENKLRLKCENEAKNINLNIVRLKFSAHDPNTDAEICPPVYSEWIHNMKSAATNDLKICRMSRCYGRPKGKEDVFIFVEKVNKKNIMIKFFELDKYGERVWSKMATFLQSDVHHQYGIVFRTPEYHNLHITSDVKVFIELVRPSDGRTSEPKEFTYKAETIYIQNKKRKANSSFSSIGSSGSSIKSVSDLPTTVEYANQFGEFNNMTNNGIEVMDHPPVAPMYHFKVPQNQIAPTEESMMADALLHSYVGSNPVQSKAMSPLLSQPNVPEPPVLQLHSSELDRVLEQDIDLLSEDKKRFFSTDLGDYFEQYDGVERSTMEWIKSSMMVADSAKRSEKNTKYKESLKSEVKDEPKSNVIRKPPSEYSALYKAEDGVEVQKLIKELCEMMRNKDGIKKQDVRSKLDRLLEMRLSNGDTFLHLTLSSNQPSLEYIVKLIYNMKMTKLLNLKNNQMQTVLHLAIINDSPKLVSFLISKGCDPMEEDNEGNNALHYAVICQTCLGPLLESIKSNNISYDINAYNNEKQTALHLSSVYGCRKSATLLLSAGAKWDARDGDGRTALHLAVLDDCLPVANELLEKPVDVDALDGKGYTALQIACDSVIRENTLEIVKLLLDKKADPLKHEENNHSAWRLARDKPQLAKLMRKYISSEKNIEIDIKSEPEDDDDSEEKDTESDLTALPMYIDRVAVLLDNNGGWKELMRRLDKDSYYSWYKATDSPARTLLNHLKGWNEGVSSKSLALLLDDIGQHEAATIIKACIDEPNKNLK</sequence>
<feature type="region of interest" description="Disordered" evidence="1">
    <location>
        <begin position="514"/>
        <end position="535"/>
    </location>
</feature>
<gene>
    <name evidence="2" type="ORF">KGM_208891</name>
</gene>
<proteinExistence type="predicted"/>
<dbReference type="InterPro" id="IPR011539">
    <property type="entry name" value="RHD_DNA_bind_dom"/>
</dbReference>
<dbReference type="SUPFAM" id="SSF48403">
    <property type="entry name" value="Ankyrin repeat"/>
    <property type="match status" value="1"/>
</dbReference>
<dbReference type="AlphaFoldDB" id="A0A212ESP0"/>
<protein>
    <submittedName>
        <fullName evidence="2">Relish</fullName>
    </submittedName>
</protein>
<dbReference type="PRINTS" id="PR00057">
    <property type="entry name" value="NFKBTNSCPFCT"/>
</dbReference>
<dbReference type="GO" id="GO:0005737">
    <property type="term" value="C:cytoplasm"/>
    <property type="evidence" value="ECO:0007669"/>
    <property type="project" value="InterPro"/>
</dbReference>
<dbReference type="PANTHER" id="PTHR24169">
    <property type="entry name" value="NUCLEAR FACTOR NF-KAPPA-B PROTEIN"/>
    <property type="match status" value="1"/>
</dbReference>
<dbReference type="InterPro" id="IPR014756">
    <property type="entry name" value="Ig_E-set"/>
</dbReference>
<dbReference type="InterPro" id="IPR002110">
    <property type="entry name" value="Ankyrin_rpt"/>
</dbReference>
<dbReference type="Gene3D" id="2.60.40.10">
    <property type="entry name" value="Immunoglobulins"/>
    <property type="match status" value="1"/>
</dbReference>
<comment type="caution">
    <text evidence="2">The sequence shown here is derived from an EMBL/GenBank/DDBJ whole genome shotgun (WGS) entry which is preliminary data.</text>
</comment>
<accession>A0A212ESP0</accession>
<dbReference type="PANTHER" id="PTHR24169:SF28">
    <property type="entry name" value="NUCLEAR FACTOR NF-KAPPA-B P110 SUBUNIT"/>
    <property type="match status" value="1"/>
</dbReference>
<dbReference type="CDD" id="cd01177">
    <property type="entry name" value="IPT_NFkappaB"/>
    <property type="match status" value="1"/>
</dbReference>
<dbReference type="STRING" id="278856.A0A212ESP0"/>
<dbReference type="Pfam" id="PF12796">
    <property type="entry name" value="Ank_2"/>
    <property type="match status" value="2"/>
</dbReference>
<dbReference type="SMART" id="SM00429">
    <property type="entry name" value="IPT"/>
    <property type="match status" value="1"/>
</dbReference>
<dbReference type="GO" id="GO:0000978">
    <property type="term" value="F:RNA polymerase II cis-regulatory region sequence-specific DNA binding"/>
    <property type="evidence" value="ECO:0007669"/>
    <property type="project" value="TreeGrafter"/>
</dbReference>
<dbReference type="InterPro" id="IPR011029">
    <property type="entry name" value="DEATH-like_dom_sf"/>
</dbReference>
<dbReference type="GO" id="GO:0048731">
    <property type="term" value="P:system development"/>
    <property type="evidence" value="ECO:0007669"/>
    <property type="project" value="UniProtKB-ARBA"/>
</dbReference>
<dbReference type="KEGG" id="dpl:KGM_208891"/>
<evidence type="ECO:0000256" key="1">
    <source>
        <dbReference type="SAM" id="MobiDB-lite"/>
    </source>
</evidence>
<feature type="compositionally biased region" description="Low complexity" evidence="1">
    <location>
        <begin position="15"/>
        <end position="28"/>
    </location>
</feature>
<reference evidence="2 3" key="1">
    <citation type="journal article" date="2011" name="Cell">
        <title>The monarch butterfly genome yields insights into long-distance migration.</title>
        <authorList>
            <person name="Zhan S."/>
            <person name="Merlin C."/>
            <person name="Boore J.L."/>
            <person name="Reppert S.M."/>
        </authorList>
    </citation>
    <scope>NUCLEOTIDE SEQUENCE [LARGE SCALE GENOMIC DNA]</scope>
    <source>
        <strain evidence="2">F-2</strain>
    </source>
</reference>
<dbReference type="Gene3D" id="1.25.40.20">
    <property type="entry name" value="Ankyrin repeat-containing domain"/>
    <property type="match status" value="1"/>
</dbReference>
<dbReference type="InterPro" id="IPR000451">
    <property type="entry name" value="NFkB/Dor"/>
</dbReference>
<dbReference type="GO" id="GO:0048468">
    <property type="term" value="P:cell development"/>
    <property type="evidence" value="ECO:0007669"/>
    <property type="project" value="UniProtKB-ARBA"/>
</dbReference>
<dbReference type="PROSITE" id="PS50254">
    <property type="entry name" value="REL_2"/>
    <property type="match status" value="1"/>
</dbReference>
<dbReference type="Gene3D" id="1.10.533.10">
    <property type="entry name" value="Death Domain, Fas"/>
    <property type="match status" value="1"/>
</dbReference>
<dbReference type="PROSITE" id="PS50297">
    <property type="entry name" value="ANK_REP_REGION"/>
    <property type="match status" value="1"/>
</dbReference>
<dbReference type="InterPro" id="IPR032397">
    <property type="entry name" value="RHD_dimer"/>
</dbReference>
<feature type="compositionally biased region" description="Basic and acidic residues" evidence="1">
    <location>
        <begin position="514"/>
        <end position="533"/>
    </location>
</feature>
<dbReference type="SUPFAM" id="SSF49417">
    <property type="entry name" value="p53-like transcription factors"/>
    <property type="match status" value="1"/>
</dbReference>
<evidence type="ECO:0000313" key="2">
    <source>
        <dbReference type="EMBL" id="OWR44464.1"/>
    </source>
</evidence>
<dbReference type="InterPro" id="IPR008967">
    <property type="entry name" value="p53-like_TF_DNA-bd_sf"/>
</dbReference>
<keyword evidence="3" id="KW-1185">Reference proteome</keyword>
<dbReference type="Proteomes" id="UP000007151">
    <property type="component" value="Unassembled WGS sequence"/>
</dbReference>
<dbReference type="GO" id="GO:0000981">
    <property type="term" value="F:DNA-binding transcription factor activity, RNA polymerase II-specific"/>
    <property type="evidence" value="ECO:0007669"/>
    <property type="project" value="TreeGrafter"/>
</dbReference>
<dbReference type="PROSITE" id="PS50088">
    <property type="entry name" value="ANK_REPEAT"/>
    <property type="match status" value="3"/>
</dbReference>
<name>A0A212ESP0_DANPL</name>
<dbReference type="InterPro" id="IPR002909">
    <property type="entry name" value="IPT_dom"/>
</dbReference>
<dbReference type="SUPFAM" id="SSF81296">
    <property type="entry name" value="E set domains"/>
    <property type="match status" value="1"/>
</dbReference>
<dbReference type="InterPro" id="IPR037059">
    <property type="entry name" value="RHD_DNA_bind_dom_sf"/>
</dbReference>
<dbReference type="SMART" id="SM00248">
    <property type="entry name" value="ANK"/>
    <property type="match status" value="6"/>
</dbReference>
<dbReference type="EMBL" id="AGBW02012778">
    <property type="protein sequence ID" value="OWR44464.1"/>
    <property type="molecule type" value="Genomic_DNA"/>
</dbReference>
<feature type="compositionally biased region" description="Polar residues" evidence="1">
    <location>
        <begin position="1"/>
        <end position="14"/>
    </location>
</feature>
<dbReference type="InterPro" id="IPR013783">
    <property type="entry name" value="Ig-like_fold"/>
</dbReference>
<dbReference type="Pfam" id="PF00554">
    <property type="entry name" value="RHD_DNA_bind"/>
    <property type="match status" value="1"/>
</dbReference>